<gene>
    <name evidence="1" type="ORF">I8755_31430</name>
</gene>
<dbReference type="Gene3D" id="2.30.40.10">
    <property type="entry name" value="Urease, subunit C, domain 1"/>
    <property type="match status" value="1"/>
</dbReference>
<dbReference type="PANTHER" id="PTHR43135:SF3">
    <property type="entry name" value="ALPHA-D-RIBOSE 1-METHYLPHOSPHONATE 5-TRIPHOSPHATE DIPHOSPHATASE"/>
    <property type="match status" value="1"/>
</dbReference>
<dbReference type="InterPro" id="IPR011059">
    <property type="entry name" value="Metal-dep_hydrolase_composite"/>
</dbReference>
<sequence>MRSQNAGEKLIRASLLWDGHSDRPLAGIDVRVRGVRITETGPALAFGPDTEVIELPGLSLPPGLIDCHVHVVDEALDTQPLPYQVLSAVPVFRTLLINGFTTIRDLGRPASE</sequence>
<name>A0A7T4U0J7_9ACTN</name>
<proteinExistence type="predicted"/>
<protein>
    <recommendedName>
        <fullName evidence="3">Amidohydrolase-related domain-containing protein</fullName>
    </recommendedName>
</protein>
<dbReference type="EMBL" id="CP065959">
    <property type="protein sequence ID" value="QQC92400.1"/>
    <property type="molecule type" value="Genomic_DNA"/>
</dbReference>
<evidence type="ECO:0000313" key="1">
    <source>
        <dbReference type="EMBL" id="QQC92400.1"/>
    </source>
</evidence>
<dbReference type="RefSeq" id="WP_198504158.1">
    <property type="nucleotide sequence ID" value="NZ_CP065959.1"/>
</dbReference>
<dbReference type="AlphaFoldDB" id="A0A7T4U0J7"/>
<dbReference type="PANTHER" id="PTHR43135">
    <property type="entry name" value="ALPHA-D-RIBOSE 1-METHYLPHOSPHONATE 5-TRIPHOSPHATE DIPHOSPHATASE"/>
    <property type="match status" value="1"/>
</dbReference>
<dbReference type="Gene3D" id="3.20.20.140">
    <property type="entry name" value="Metal-dependent hydrolases"/>
    <property type="match status" value="1"/>
</dbReference>
<reference evidence="1 2" key="1">
    <citation type="submission" date="2020-12" db="EMBL/GenBank/DDBJ databases">
        <title>Identification and biosynthesis of polyene macrolides produced by Streptomyces alfalfae Men-myco-93-63.</title>
        <authorList>
            <person name="Liu D."/>
            <person name="Li Y."/>
            <person name="Liu L."/>
            <person name="Han X."/>
            <person name="Shen F."/>
        </authorList>
    </citation>
    <scope>NUCLEOTIDE SEQUENCE [LARGE SCALE GENOMIC DNA]</scope>
    <source>
        <strain evidence="1 2">Men-myco-93-63</strain>
    </source>
</reference>
<evidence type="ECO:0008006" key="3">
    <source>
        <dbReference type="Google" id="ProtNLM"/>
    </source>
</evidence>
<accession>A0A7T4U0J7</accession>
<dbReference type="GO" id="GO:0016810">
    <property type="term" value="F:hydrolase activity, acting on carbon-nitrogen (but not peptide) bonds"/>
    <property type="evidence" value="ECO:0007669"/>
    <property type="project" value="InterPro"/>
</dbReference>
<dbReference type="Proteomes" id="UP000596130">
    <property type="component" value="Chromosome"/>
</dbReference>
<dbReference type="InterPro" id="IPR051781">
    <property type="entry name" value="Metallo-dep_Hydrolase"/>
</dbReference>
<dbReference type="SUPFAM" id="SSF51338">
    <property type="entry name" value="Composite domain of metallo-dependent hydrolases"/>
    <property type="match status" value="1"/>
</dbReference>
<evidence type="ECO:0000313" key="2">
    <source>
        <dbReference type="Proteomes" id="UP000596130"/>
    </source>
</evidence>
<organism evidence="1 2">
    <name type="scientific">Streptomyces alfalfae</name>
    <dbReference type="NCBI Taxonomy" id="1642299"/>
    <lineage>
        <taxon>Bacteria</taxon>
        <taxon>Bacillati</taxon>
        <taxon>Actinomycetota</taxon>
        <taxon>Actinomycetes</taxon>
        <taxon>Kitasatosporales</taxon>
        <taxon>Streptomycetaceae</taxon>
        <taxon>Streptomyces</taxon>
    </lineage>
</organism>